<evidence type="ECO:0000256" key="1">
    <source>
        <dbReference type="ARBA" id="ARBA00001966"/>
    </source>
</evidence>
<proteinExistence type="predicted"/>
<dbReference type="PANTHER" id="PTHR11228">
    <property type="entry name" value="RADICAL SAM DOMAIN PROTEIN"/>
    <property type="match status" value="1"/>
</dbReference>
<dbReference type="GO" id="GO:0046872">
    <property type="term" value="F:metal ion binding"/>
    <property type="evidence" value="ECO:0007669"/>
    <property type="project" value="UniProtKB-KW"/>
</dbReference>
<dbReference type="InterPro" id="IPR007197">
    <property type="entry name" value="rSAM"/>
</dbReference>
<sequence length="369" mass="39782">MTIAVKTPDPKIALTLQELTACQHLARTHITFSLTLNCPLRCAHCIVDAGPDKAATSMPLAVAARYGAQMPALARHGIRGICFTGGEPLVARAPLRVMSEAAAAAGIDVSVVTAAQWAATPDRAAGLVAQFPAISCWDISFDAHHLPWVDIHHIRNAVTALRAAGRRANIRVTYSDPMTEADRRIMDDLAAIGEADCVAQALRPVGRGEDLHAPRPHGWSPWIKPCLTQGMVVRYDGSVSPCCLNLVESRAHPFRFGAPLVEDLVQVHRRFLTDPLLQLIRALGFGPLRDWIEAEGLAHLLPDPVPEEVCELCTAIMHRPELARLVQARAAEGEVPAKIAVIAAKVLGETDMLRAVAPDILSPEPESLP</sequence>
<dbReference type="CDD" id="cd01335">
    <property type="entry name" value="Radical_SAM"/>
    <property type="match status" value="1"/>
</dbReference>
<name>A0A285CVI1_9RHOB</name>
<keyword evidence="5" id="KW-0411">Iron-sulfur</keyword>
<evidence type="ECO:0000256" key="2">
    <source>
        <dbReference type="ARBA" id="ARBA00022691"/>
    </source>
</evidence>
<dbReference type="InterPro" id="IPR058240">
    <property type="entry name" value="rSAM_sf"/>
</dbReference>
<dbReference type="OrthoDB" id="9810775at2"/>
<keyword evidence="4" id="KW-0408">Iron</keyword>
<evidence type="ECO:0000256" key="5">
    <source>
        <dbReference type="ARBA" id="ARBA00023014"/>
    </source>
</evidence>
<comment type="cofactor">
    <cofactor evidence="1">
        <name>[4Fe-4S] cluster</name>
        <dbReference type="ChEBI" id="CHEBI:49883"/>
    </cofactor>
</comment>
<dbReference type="SFLD" id="SFLDS00029">
    <property type="entry name" value="Radical_SAM"/>
    <property type="match status" value="1"/>
</dbReference>
<dbReference type="RefSeq" id="WP_097030597.1">
    <property type="nucleotide sequence ID" value="NZ_OAOQ01000008.1"/>
</dbReference>
<evidence type="ECO:0008006" key="8">
    <source>
        <dbReference type="Google" id="ProtNLM"/>
    </source>
</evidence>
<keyword evidence="2" id="KW-0949">S-adenosyl-L-methionine</keyword>
<dbReference type="InterPro" id="IPR013785">
    <property type="entry name" value="Aldolase_TIM"/>
</dbReference>
<gene>
    <name evidence="6" type="ORF">SAMN05878503_10811</name>
</gene>
<keyword evidence="3" id="KW-0479">Metal-binding</keyword>
<evidence type="ECO:0000313" key="6">
    <source>
        <dbReference type="EMBL" id="SNX71058.1"/>
    </source>
</evidence>
<dbReference type="SUPFAM" id="SSF102114">
    <property type="entry name" value="Radical SAM enzymes"/>
    <property type="match status" value="1"/>
</dbReference>
<accession>A0A285CVI1</accession>
<keyword evidence="7" id="KW-1185">Reference proteome</keyword>
<dbReference type="GO" id="GO:0003824">
    <property type="term" value="F:catalytic activity"/>
    <property type="evidence" value="ECO:0007669"/>
    <property type="project" value="InterPro"/>
</dbReference>
<dbReference type="AlphaFoldDB" id="A0A285CVI1"/>
<dbReference type="InterPro" id="IPR050377">
    <property type="entry name" value="Radical_SAM_PqqE_MftC-like"/>
</dbReference>
<reference evidence="7" key="1">
    <citation type="submission" date="2017-08" db="EMBL/GenBank/DDBJ databases">
        <authorList>
            <person name="Varghese N."/>
            <person name="Submissions S."/>
        </authorList>
    </citation>
    <scope>NUCLEOTIDE SEQUENCE [LARGE SCALE GENOMIC DNA]</scope>
    <source>
        <strain evidence="7">JA234</strain>
    </source>
</reference>
<organism evidence="6 7">
    <name type="scientific">Cereibacter ovatus</name>
    <dbReference type="NCBI Taxonomy" id="439529"/>
    <lineage>
        <taxon>Bacteria</taxon>
        <taxon>Pseudomonadati</taxon>
        <taxon>Pseudomonadota</taxon>
        <taxon>Alphaproteobacteria</taxon>
        <taxon>Rhodobacterales</taxon>
        <taxon>Paracoccaceae</taxon>
        <taxon>Cereibacter</taxon>
    </lineage>
</organism>
<dbReference type="PANTHER" id="PTHR11228:SF7">
    <property type="entry name" value="PQQA PEPTIDE CYCLASE"/>
    <property type="match status" value="1"/>
</dbReference>
<dbReference type="GO" id="GO:0051536">
    <property type="term" value="F:iron-sulfur cluster binding"/>
    <property type="evidence" value="ECO:0007669"/>
    <property type="project" value="UniProtKB-KW"/>
</dbReference>
<evidence type="ECO:0000256" key="3">
    <source>
        <dbReference type="ARBA" id="ARBA00022723"/>
    </source>
</evidence>
<protein>
    <recommendedName>
        <fullName evidence="8">Radical SAM protein</fullName>
    </recommendedName>
</protein>
<dbReference type="EMBL" id="OAOQ01000008">
    <property type="protein sequence ID" value="SNX71058.1"/>
    <property type="molecule type" value="Genomic_DNA"/>
</dbReference>
<evidence type="ECO:0000256" key="4">
    <source>
        <dbReference type="ARBA" id="ARBA00023004"/>
    </source>
</evidence>
<dbReference type="Gene3D" id="3.20.20.70">
    <property type="entry name" value="Aldolase class I"/>
    <property type="match status" value="1"/>
</dbReference>
<dbReference type="Proteomes" id="UP000219467">
    <property type="component" value="Unassembled WGS sequence"/>
</dbReference>
<evidence type="ECO:0000313" key="7">
    <source>
        <dbReference type="Proteomes" id="UP000219467"/>
    </source>
</evidence>